<keyword evidence="10 14" id="KW-0804">Transcription</keyword>
<evidence type="ECO:0000313" key="17">
    <source>
        <dbReference type="Proteomes" id="UP001498771"/>
    </source>
</evidence>
<comment type="similarity">
    <text evidence="3 14">Belongs to the TFB4 family.</text>
</comment>
<comment type="caution">
    <text evidence="16">The sequence shown here is derived from an EMBL/GenBank/DDBJ whole genome shotgun (WGS) entry which is preliminary data.</text>
</comment>
<dbReference type="Pfam" id="PF03850">
    <property type="entry name" value="Tfb4"/>
    <property type="match status" value="1"/>
</dbReference>
<dbReference type="GeneID" id="90037023"/>
<dbReference type="PANTHER" id="PTHR12831">
    <property type="entry name" value="TRANSCRIPTION INITIATION FACTOR IIH TFIIH , POLYPEPTIDE 3-RELATED"/>
    <property type="match status" value="1"/>
</dbReference>
<feature type="compositionally biased region" description="Polar residues" evidence="15">
    <location>
        <begin position="87"/>
        <end position="108"/>
    </location>
</feature>
<sequence length="393" mass="41537">MNAVDGSAHVPQESYAEELEEELPSLLVIVLDVSPAGWGTESPPISLKEAVASLLVFANSHLALNHSNEIAVLAAHSSTVRFLYPPRQTTSSTDESADGNSTNNNGSQGAKGRVGGLTTEEGADPSLREGSPSSGAAGASMYRQFRVVNEAVVEQLDALLSKTSVADIAQPSNPDVAVETSMVSGALSIALSYINRQTGGGEATSGEDVTAAKRARILLVSVCSDLAAQYVPIMNCIFAAQKMKVPIDICKIGKDTVFLQQAADTTGGVYIHLDHPKGLTQYLMTAFLPDRLLRTHLVLPTQSSIDFRAACFCHKRVVDIGYVCNICLSIFCQPPADRSCAICSTVFDPLELSDLTKQPVLIRPNGQKKKAKKKAKRDEGSATPAPAPAAAAS</sequence>
<protein>
    <recommendedName>
        <fullName evidence="4 14">General transcription and DNA repair factor IIH subunit TFB4</fullName>
        <shortName evidence="14">TFIIH subunit TFB4</shortName>
    </recommendedName>
    <alternativeName>
        <fullName evidence="13 14">RNA polymerase II transcription factor B subunit 4</fullName>
    </alternativeName>
</protein>
<keyword evidence="11 14" id="KW-0234">DNA repair</keyword>
<feature type="region of interest" description="Disordered" evidence="15">
    <location>
        <begin position="361"/>
        <end position="393"/>
    </location>
</feature>
<evidence type="ECO:0000256" key="3">
    <source>
        <dbReference type="ARBA" id="ARBA00005273"/>
    </source>
</evidence>
<organism evidence="16 17">
    <name type="scientific">Myxozyma melibiosi</name>
    <dbReference type="NCBI Taxonomy" id="54550"/>
    <lineage>
        <taxon>Eukaryota</taxon>
        <taxon>Fungi</taxon>
        <taxon>Dikarya</taxon>
        <taxon>Ascomycota</taxon>
        <taxon>Saccharomycotina</taxon>
        <taxon>Lipomycetes</taxon>
        <taxon>Lipomycetales</taxon>
        <taxon>Lipomycetaceae</taxon>
        <taxon>Myxozyma</taxon>
    </lineage>
</organism>
<evidence type="ECO:0000256" key="2">
    <source>
        <dbReference type="ARBA" id="ARBA00004123"/>
    </source>
</evidence>
<dbReference type="PANTHER" id="PTHR12831:SF0">
    <property type="entry name" value="GENERAL TRANSCRIPTION FACTOR IIH SUBUNIT 3"/>
    <property type="match status" value="1"/>
</dbReference>
<keyword evidence="7 14" id="KW-0863">Zinc-finger</keyword>
<gene>
    <name evidence="16" type="ORF">BZA70DRAFT_271613</name>
</gene>
<name>A0ABR1FCI5_9ASCO</name>
<dbReference type="InterPro" id="IPR004600">
    <property type="entry name" value="TFIIH_Tfb4/GTF2H3"/>
</dbReference>
<feature type="region of interest" description="Disordered" evidence="15">
    <location>
        <begin position="86"/>
        <end position="135"/>
    </location>
</feature>
<comment type="subunit">
    <text evidence="14">Component of the 7-subunit TFIIH core complex composed of XPB/SSL2, XPD/RAD3, SSL1, TFB1, TFB2, TFB4 and TFB5, which is active in NER. The core complex associates with the 3-subunit CTD-kinase module TFIIK composed of CCL1, KIN28 and TFB3 to form the 10-subunit holoenzyme (holo-TFIIH) active in transcription.</text>
</comment>
<dbReference type="Gene3D" id="3.40.50.410">
    <property type="entry name" value="von Willebrand factor, type A domain"/>
    <property type="match status" value="1"/>
</dbReference>
<dbReference type="EMBL" id="JBBJBU010000001">
    <property type="protein sequence ID" value="KAK7207554.1"/>
    <property type="molecule type" value="Genomic_DNA"/>
</dbReference>
<evidence type="ECO:0000256" key="5">
    <source>
        <dbReference type="ARBA" id="ARBA00022723"/>
    </source>
</evidence>
<comment type="function">
    <text evidence="1 14">Component of the general transcription and DNA repair factor IIH (TFIIH) core complex, which is involved in general and transcription-coupled nucleotide excision repair (NER) of damaged DNA and, when complexed to TFIIK, in RNA transcription by RNA polymerase II. In NER, TFIIH acts by opening DNA around the lesion to allow the excision of the damaged oligonucleotide and its replacement by a new DNA fragment. In transcription, TFIIH has an essential role in transcription initiation. When the pre-initiation complex (PIC) has been established, TFIIH is required for promoter opening and promoter escape. Phosphorylation of the C-terminal tail (CTD) of the largest subunit of RNA polymerase II by the kinase module TFIIK controls the initiation of transcription.</text>
</comment>
<evidence type="ECO:0000256" key="6">
    <source>
        <dbReference type="ARBA" id="ARBA00022763"/>
    </source>
</evidence>
<keyword evidence="8 14" id="KW-0862">Zinc</keyword>
<dbReference type="RefSeq" id="XP_064770587.1">
    <property type="nucleotide sequence ID" value="XM_064911511.1"/>
</dbReference>
<evidence type="ECO:0000256" key="4">
    <source>
        <dbReference type="ARBA" id="ARBA00021280"/>
    </source>
</evidence>
<evidence type="ECO:0000256" key="11">
    <source>
        <dbReference type="ARBA" id="ARBA00023204"/>
    </source>
</evidence>
<dbReference type="Proteomes" id="UP001498771">
    <property type="component" value="Unassembled WGS sequence"/>
</dbReference>
<evidence type="ECO:0000256" key="7">
    <source>
        <dbReference type="ARBA" id="ARBA00022771"/>
    </source>
</evidence>
<evidence type="ECO:0000313" key="16">
    <source>
        <dbReference type="EMBL" id="KAK7207554.1"/>
    </source>
</evidence>
<keyword evidence="17" id="KW-1185">Reference proteome</keyword>
<evidence type="ECO:0000256" key="8">
    <source>
        <dbReference type="ARBA" id="ARBA00022833"/>
    </source>
</evidence>
<evidence type="ECO:0000256" key="9">
    <source>
        <dbReference type="ARBA" id="ARBA00023015"/>
    </source>
</evidence>
<comment type="subcellular location">
    <subcellularLocation>
        <location evidence="2 14">Nucleus</location>
    </subcellularLocation>
</comment>
<reference evidence="16 17" key="1">
    <citation type="submission" date="2024-03" db="EMBL/GenBank/DDBJ databases">
        <title>Genome-scale model development and genomic sequencing of the oleaginous clade Lipomyces.</title>
        <authorList>
            <consortium name="Lawrence Berkeley National Laboratory"/>
            <person name="Czajka J.J."/>
            <person name="Han Y."/>
            <person name="Kim J."/>
            <person name="Mondo S.J."/>
            <person name="Hofstad B.A."/>
            <person name="Robles A."/>
            <person name="Haridas S."/>
            <person name="Riley R."/>
            <person name="LaButti K."/>
            <person name="Pangilinan J."/>
            <person name="Andreopoulos W."/>
            <person name="Lipzen A."/>
            <person name="Yan J."/>
            <person name="Wang M."/>
            <person name="Ng V."/>
            <person name="Grigoriev I.V."/>
            <person name="Spatafora J.W."/>
            <person name="Magnuson J.K."/>
            <person name="Baker S.E."/>
            <person name="Pomraning K.R."/>
        </authorList>
    </citation>
    <scope>NUCLEOTIDE SEQUENCE [LARGE SCALE GENOMIC DNA]</scope>
    <source>
        <strain evidence="16 17">Phaff 52-87</strain>
    </source>
</reference>
<evidence type="ECO:0000256" key="13">
    <source>
        <dbReference type="ARBA" id="ARBA00033341"/>
    </source>
</evidence>
<evidence type="ECO:0000256" key="12">
    <source>
        <dbReference type="ARBA" id="ARBA00023242"/>
    </source>
</evidence>
<evidence type="ECO:0000256" key="15">
    <source>
        <dbReference type="SAM" id="MobiDB-lite"/>
    </source>
</evidence>
<dbReference type="InterPro" id="IPR036465">
    <property type="entry name" value="vWFA_dom_sf"/>
</dbReference>
<evidence type="ECO:0000256" key="1">
    <source>
        <dbReference type="ARBA" id="ARBA00002817"/>
    </source>
</evidence>
<keyword evidence="6 14" id="KW-0227">DNA damage</keyword>
<feature type="compositionally biased region" description="Basic residues" evidence="15">
    <location>
        <begin position="366"/>
        <end position="375"/>
    </location>
</feature>
<accession>A0ABR1FCI5</accession>
<evidence type="ECO:0000256" key="10">
    <source>
        <dbReference type="ARBA" id="ARBA00023163"/>
    </source>
</evidence>
<proteinExistence type="inferred from homology"/>
<evidence type="ECO:0000256" key="14">
    <source>
        <dbReference type="RuleBase" id="RU368090"/>
    </source>
</evidence>
<keyword evidence="12 14" id="KW-0539">Nucleus</keyword>
<keyword evidence="5 14" id="KW-0479">Metal-binding</keyword>
<feature type="compositionally biased region" description="Low complexity" evidence="15">
    <location>
        <begin position="382"/>
        <end position="393"/>
    </location>
</feature>
<keyword evidence="9 14" id="KW-0805">Transcription regulation</keyword>